<accession>A0A543HX28</accession>
<protein>
    <recommendedName>
        <fullName evidence="1">VOC domain-containing protein</fullName>
    </recommendedName>
</protein>
<proteinExistence type="predicted"/>
<dbReference type="EMBL" id="VFPM01000002">
    <property type="protein sequence ID" value="TQM62898.1"/>
    <property type="molecule type" value="Genomic_DNA"/>
</dbReference>
<dbReference type="OrthoDB" id="5524593at2"/>
<organism evidence="2 3">
    <name type="scientific">Humibacillus xanthopallidus</name>
    <dbReference type="NCBI Taxonomy" id="412689"/>
    <lineage>
        <taxon>Bacteria</taxon>
        <taxon>Bacillati</taxon>
        <taxon>Actinomycetota</taxon>
        <taxon>Actinomycetes</taxon>
        <taxon>Micrococcales</taxon>
        <taxon>Intrasporangiaceae</taxon>
        <taxon>Humibacillus</taxon>
    </lineage>
</organism>
<dbReference type="CDD" id="cd06587">
    <property type="entry name" value="VOC"/>
    <property type="match status" value="2"/>
</dbReference>
<dbReference type="Gene3D" id="3.10.180.10">
    <property type="entry name" value="2,3-Dihydroxybiphenyl 1,2-Dioxygenase, domain 1"/>
    <property type="match status" value="2"/>
</dbReference>
<keyword evidence="3" id="KW-1185">Reference proteome</keyword>
<dbReference type="Pfam" id="PF18029">
    <property type="entry name" value="Glyoxalase_6"/>
    <property type="match status" value="2"/>
</dbReference>
<name>A0A543HX28_9MICO</name>
<evidence type="ECO:0000313" key="2">
    <source>
        <dbReference type="EMBL" id="TQM62898.1"/>
    </source>
</evidence>
<dbReference type="RefSeq" id="WP_141844916.1">
    <property type="nucleotide sequence ID" value="NZ_VFPM01000002.1"/>
</dbReference>
<sequence length="238" mass="25560">MSGRLAALCIDANDPGRLTRFWAGLLGREIGGDGVTITPRTDVEFDIVFRPTSEPKVGANQMHLHLTSTTAADQRETVERALGLGARHLDVGQRPEEGHVVLADPEGNELCVIEPGNGFLDGCGFLGELACDGSREVGLFWSDALGWPLVWDQDEETAVQSPAGGTKVAWGGPPVRPRTGKNRMHLHVALPPDTDLGVEALRLLALGARRVDIGQGDVPWVVLADPDGNEFCLLDHPR</sequence>
<dbReference type="Proteomes" id="UP000316747">
    <property type="component" value="Unassembled WGS sequence"/>
</dbReference>
<dbReference type="InterPro" id="IPR037523">
    <property type="entry name" value="VOC_core"/>
</dbReference>
<dbReference type="SUPFAM" id="SSF54593">
    <property type="entry name" value="Glyoxalase/Bleomycin resistance protein/Dihydroxybiphenyl dioxygenase"/>
    <property type="match status" value="2"/>
</dbReference>
<dbReference type="InterPro" id="IPR041581">
    <property type="entry name" value="Glyoxalase_6"/>
</dbReference>
<evidence type="ECO:0000259" key="1">
    <source>
        <dbReference type="PROSITE" id="PS51819"/>
    </source>
</evidence>
<dbReference type="AlphaFoldDB" id="A0A543HX28"/>
<reference evidence="2 3" key="1">
    <citation type="submission" date="2019-06" db="EMBL/GenBank/DDBJ databases">
        <title>Genome sequencing of plant associated microbes to promote plant fitness in Sorghum bicolor and Oryza sativa.</title>
        <authorList>
            <person name="Coleman-Derr D."/>
        </authorList>
    </citation>
    <scope>NUCLEOTIDE SEQUENCE [LARGE SCALE GENOMIC DNA]</scope>
    <source>
        <strain evidence="2 3">KV-663</strain>
    </source>
</reference>
<dbReference type="PANTHER" id="PTHR35908:SF1">
    <property type="entry name" value="CONSERVED PROTEIN"/>
    <property type="match status" value="1"/>
</dbReference>
<gene>
    <name evidence="2" type="ORF">FBY41_2943</name>
</gene>
<dbReference type="InterPro" id="IPR029068">
    <property type="entry name" value="Glyas_Bleomycin-R_OHBP_Dase"/>
</dbReference>
<comment type="caution">
    <text evidence="2">The sequence shown here is derived from an EMBL/GenBank/DDBJ whole genome shotgun (WGS) entry which is preliminary data.</text>
</comment>
<evidence type="ECO:0000313" key="3">
    <source>
        <dbReference type="Proteomes" id="UP000316747"/>
    </source>
</evidence>
<feature type="domain" description="VOC" evidence="1">
    <location>
        <begin position="122"/>
        <end position="236"/>
    </location>
</feature>
<dbReference type="PANTHER" id="PTHR35908">
    <property type="entry name" value="HYPOTHETICAL FUSION PROTEIN"/>
    <property type="match status" value="1"/>
</dbReference>
<dbReference type="PROSITE" id="PS51819">
    <property type="entry name" value="VOC"/>
    <property type="match status" value="1"/>
</dbReference>